<sequence>MNKEHFLTELKIQLRGLSPIDKETILKEYEDKFDALLADGLTEPYASKELGSPRDIAKDILLDHNINPAADFTNTNDWEELDANYNDAAYNEGNKPSFFIRFCQVAGIILFNALLMIWLILAGLALLFSGWILVITCLFAPILGLIALALTGGAAGLFQLFISIALCGLGFLGLMVAIPVTTYSLKFLYHYVAWTLNVLRGER</sequence>
<feature type="transmembrane region" description="Helical" evidence="1">
    <location>
        <begin position="98"/>
        <end position="121"/>
    </location>
</feature>
<proteinExistence type="predicted"/>
<keyword evidence="1" id="KW-1133">Transmembrane helix</keyword>
<dbReference type="KEGG" id="vah:G7081_02760"/>
<protein>
    <submittedName>
        <fullName evidence="2">DUF1700 domain-containing protein</fullName>
    </submittedName>
</protein>
<dbReference type="Pfam" id="PF22564">
    <property type="entry name" value="HAAS"/>
    <property type="match status" value="1"/>
</dbReference>
<dbReference type="Proteomes" id="UP000500890">
    <property type="component" value="Chromosome"/>
</dbReference>
<evidence type="ECO:0000313" key="2">
    <source>
        <dbReference type="EMBL" id="QIL46061.1"/>
    </source>
</evidence>
<evidence type="ECO:0000256" key="1">
    <source>
        <dbReference type="SAM" id="Phobius"/>
    </source>
</evidence>
<feature type="transmembrane region" description="Helical" evidence="1">
    <location>
        <begin position="127"/>
        <end position="150"/>
    </location>
</feature>
<dbReference type="EMBL" id="CP049886">
    <property type="protein sequence ID" value="QIL46061.1"/>
    <property type="molecule type" value="Genomic_DNA"/>
</dbReference>
<reference evidence="2 3" key="1">
    <citation type="submission" date="2020-03" db="EMBL/GenBank/DDBJ databases">
        <title>Vagococcus sp. nov., isolated from beetles.</title>
        <authorList>
            <person name="Hyun D.-W."/>
            <person name="Bae J.-W."/>
        </authorList>
    </citation>
    <scope>NUCLEOTIDE SEQUENCE [LARGE SCALE GENOMIC DNA]</scope>
    <source>
        <strain evidence="2 3">HDW17A</strain>
    </source>
</reference>
<feature type="transmembrane region" description="Helical" evidence="1">
    <location>
        <begin position="157"/>
        <end position="178"/>
    </location>
</feature>
<dbReference type="AlphaFoldDB" id="A0A6G8ALV8"/>
<evidence type="ECO:0000313" key="3">
    <source>
        <dbReference type="Proteomes" id="UP000500890"/>
    </source>
</evidence>
<accession>A0A6G8ALV8</accession>
<name>A0A6G8ALV8_9ENTE</name>
<organism evidence="2 3">
    <name type="scientific">Vagococcus coleopterorum</name>
    <dbReference type="NCBI Taxonomy" id="2714946"/>
    <lineage>
        <taxon>Bacteria</taxon>
        <taxon>Bacillati</taxon>
        <taxon>Bacillota</taxon>
        <taxon>Bacilli</taxon>
        <taxon>Lactobacillales</taxon>
        <taxon>Enterococcaceae</taxon>
        <taxon>Vagococcus</taxon>
    </lineage>
</organism>
<dbReference type="RefSeq" id="WP_166007178.1">
    <property type="nucleotide sequence ID" value="NZ_CP049886.1"/>
</dbReference>
<gene>
    <name evidence="2" type="ORF">G7081_02760</name>
</gene>
<keyword evidence="1" id="KW-0472">Membrane</keyword>
<keyword evidence="1" id="KW-0812">Transmembrane</keyword>
<keyword evidence="3" id="KW-1185">Reference proteome</keyword>